<keyword evidence="3" id="KW-0732">Signal</keyword>
<feature type="chain" id="PRO_5003386088" evidence="3">
    <location>
        <begin position="20"/>
        <end position="110"/>
    </location>
</feature>
<name>F9Q5W4_9PAST</name>
<dbReference type="Pfam" id="PF00728">
    <property type="entry name" value="Glyco_hydro_20"/>
    <property type="match status" value="1"/>
</dbReference>
<dbReference type="SUPFAM" id="SSF51445">
    <property type="entry name" value="(Trans)glycosidases"/>
    <property type="match status" value="1"/>
</dbReference>
<organism evidence="5 6">
    <name type="scientific">Haemophilus pittmaniae HK 85</name>
    <dbReference type="NCBI Taxonomy" id="1035188"/>
    <lineage>
        <taxon>Bacteria</taxon>
        <taxon>Pseudomonadati</taxon>
        <taxon>Pseudomonadota</taxon>
        <taxon>Gammaproteobacteria</taxon>
        <taxon>Pasteurellales</taxon>
        <taxon>Pasteurellaceae</taxon>
        <taxon>Haemophilus</taxon>
    </lineage>
</organism>
<feature type="signal peptide" evidence="3">
    <location>
        <begin position="1"/>
        <end position="19"/>
    </location>
</feature>
<dbReference type="AlphaFoldDB" id="F9Q5W4"/>
<comment type="similarity">
    <text evidence="1">Belongs to the glycosyl hydrolase 20 family.</text>
</comment>
<dbReference type="STRING" id="1035188.HMPREF9952_0843"/>
<dbReference type="InterPro" id="IPR015883">
    <property type="entry name" value="Glyco_hydro_20_cat"/>
</dbReference>
<dbReference type="Gene3D" id="3.20.20.80">
    <property type="entry name" value="Glycosidases"/>
    <property type="match status" value="1"/>
</dbReference>
<reference evidence="5 6" key="1">
    <citation type="submission" date="2011-07" db="EMBL/GenBank/DDBJ databases">
        <authorList>
            <person name="Harkins D.M."/>
            <person name="Madupu R."/>
            <person name="Durkin A.S."/>
            <person name="Torralba M."/>
            <person name="Methe B."/>
            <person name="Sutton G.G."/>
            <person name="Nelson K.E."/>
        </authorList>
    </citation>
    <scope>NUCLEOTIDE SEQUENCE [LARGE SCALE GENOMIC DNA]</scope>
    <source>
        <strain evidence="5 6">HK 85</strain>
    </source>
</reference>
<dbReference type="InterPro" id="IPR017853">
    <property type="entry name" value="GH"/>
</dbReference>
<feature type="domain" description="Glycoside hydrolase family 20 catalytic" evidence="4">
    <location>
        <begin position="40"/>
        <end position="85"/>
    </location>
</feature>
<sequence length="110" mass="12373">MKKSFLLLLGALISFNGRAEISSPIENSQAVVQTHPKESGLMLDIARHFYPPEVIKSFIDTLSEAGGTFLHLHFSDDENYALESELLNQRVDGAIQKTEFILIRLPKNLF</sequence>
<dbReference type="GO" id="GO:0004563">
    <property type="term" value="F:beta-N-acetylhexosaminidase activity"/>
    <property type="evidence" value="ECO:0007669"/>
    <property type="project" value="UniProtKB-ARBA"/>
</dbReference>
<evidence type="ECO:0000256" key="3">
    <source>
        <dbReference type="SAM" id="SignalP"/>
    </source>
</evidence>
<evidence type="ECO:0000259" key="4">
    <source>
        <dbReference type="Pfam" id="PF00728"/>
    </source>
</evidence>
<dbReference type="GO" id="GO:0005975">
    <property type="term" value="P:carbohydrate metabolic process"/>
    <property type="evidence" value="ECO:0007669"/>
    <property type="project" value="InterPro"/>
</dbReference>
<evidence type="ECO:0000256" key="1">
    <source>
        <dbReference type="ARBA" id="ARBA00006285"/>
    </source>
</evidence>
<protein>
    <submittedName>
        <fullName evidence="5">Glycosyl hydrolase family 20, catalytic domain protein</fullName>
    </submittedName>
</protein>
<gene>
    <name evidence="5" type="ORF">HMPREF9952_0843</name>
</gene>
<proteinExistence type="inferred from homology"/>
<accession>F9Q5W4</accession>
<dbReference type="EMBL" id="AFUV01000003">
    <property type="protein sequence ID" value="EGV07646.1"/>
    <property type="molecule type" value="Genomic_DNA"/>
</dbReference>
<keyword evidence="2 5" id="KW-0378">Hydrolase</keyword>
<evidence type="ECO:0000256" key="2">
    <source>
        <dbReference type="ARBA" id="ARBA00022801"/>
    </source>
</evidence>
<comment type="caution">
    <text evidence="5">The sequence shown here is derived from an EMBL/GenBank/DDBJ whole genome shotgun (WGS) entry which is preliminary data.</text>
</comment>
<dbReference type="Proteomes" id="UP000006235">
    <property type="component" value="Unassembled WGS sequence"/>
</dbReference>
<evidence type="ECO:0000313" key="5">
    <source>
        <dbReference type="EMBL" id="EGV07646.1"/>
    </source>
</evidence>
<evidence type="ECO:0000313" key="6">
    <source>
        <dbReference type="Proteomes" id="UP000006235"/>
    </source>
</evidence>